<name>A0ABZ2D2J3_9SPHN</name>
<proteinExistence type="predicted"/>
<evidence type="ECO:0008006" key="3">
    <source>
        <dbReference type="Google" id="ProtNLM"/>
    </source>
</evidence>
<dbReference type="Proteomes" id="UP001335183">
    <property type="component" value="Chromosome"/>
</dbReference>
<keyword evidence="2" id="KW-1185">Reference proteome</keyword>
<dbReference type="EMBL" id="CP144918">
    <property type="protein sequence ID" value="WWA46557.1"/>
    <property type="molecule type" value="Genomic_DNA"/>
</dbReference>
<sequence>MIDSMATAIVIDAATLRASRPKVCSKRGKREVKQGHWIGSLQNGNTRWKFEHEMMTVGERRHLRVVVYFPSIDRDETEASNVLCS</sequence>
<accession>A0ABZ2D2J3</accession>
<evidence type="ECO:0000313" key="2">
    <source>
        <dbReference type="Proteomes" id="UP001335183"/>
    </source>
</evidence>
<evidence type="ECO:0000313" key="1">
    <source>
        <dbReference type="EMBL" id="WWA46557.1"/>
    </source>
</evidence>
<organism evidence="1 2">
    <name type="scientific">Pelagerythrobacter marensis</name>
    <dbReference type="NCBI Taxonomy" id="543877"/>
    <lineage>
        <taxon>Bacteria</taxon>
        <taxon>Pseudomonadati</taxon>
        <taxon>Pseudomonadota</taxon>
        <taxon>Alphaproteobacteria</taxon>
        <taxon>Sphingomonadales</taxon>
        <taxon>Erythrobacteraceae</taxon>
        <taxon>Pelagerythrobacter</taxon>
    </lineage>
</organism>
<dbReference type="RefSeq" id="WP_338445456.1">
    <property type="nucleotide sequence ID" value="NZ_CP144918.1"/>
</dbReference>
<reference evidence="1 2" key="1">
    <citation type="submission" date="2024-02" db="EMBL/GenBank/DDBJ databases">
        <title>The whole genome sequence of five bacterial samples isolated from Abu Dhabi Sabkha-shore region.</title>
        <authorList>
            <person name="Sudalaimuthuasari N."/>
            <person name="Sarfraz B."/>
            <person name="Tuyisabe J.D."/>
            <person name="Mugisha Ntwali L.D.M."/>
            <person name="Ali A.I.A.A."/>
            <person name="Almansoori S.Z.A."/>
            <person name="Alajami H.S.A."/>
            <person name="Almeqbaali A.A.S."/>
            <person name="Kundu B."/>
            <person name="Saeed E.E."/>
            <person name="Sukumarinath V."/>
            <person name="Mishra A.K."/>
            <person name="Hazzouri K.M."/>
            <person name="Almaskari R."/>
            <person name="Sharma A.K."/>
            <person name="Amiri K.M.A."/>
        </authorList>
    </citation>
    <scope>NUCLEOTIDE SEQUENCE [LARGE SCALE GENOMIC DNA]</scope>
    <source>
        <strain evidence="2">kcgeb_sd</strain>
    </source>
</reference>
<protein>
    <recommendedName>
        <fullName evidence="3">Transposase</fullName>
    </recommendedName>
</protein>
<gene>
    <name evidence="1" type="ORF">V5F89_09745</name>
</gene>